<evidence type="ECO:0008006" key="4">
    <source>
        <dbReference type="Google" id="ProtNLM"/>
    </source>
</evidence>
<organism evidence="2 3">
    <name type="scientific">Pyxidicoccus parkwayensis</name>
    <dbReference type="NCBI Taxonomy" id="2813578"/>
    <lineage>
        <taxon>Bacteria</taxon>
        <taxon>Pseudomonadati</taxon>
        <taxon>Myxococcota</taxon>
        <taxon>Myxococcia</taxon>
        <taxon>Myxococcales</taxon>
        <taxon>Cystobacterineae</taxon>
        <taxon>Myxococcaceae</taxon>
        <taxon>Pyxidicoccus</taxon>
    </lineage>
</organism>
<feature type="compositionally biased region" description="Basic and acidic residues" evidence="1">
    <location>
        <begin position="49"/>
        <end position="58"/>
    </location>
</feature>
<evidence type="ECO:0000313" key="3">
    <source>
        <dbReference type="Proteomes" id="UP000662747"/>
    </source>
</evidence>
<evidence type="ECO:0000313" key="2">
    <source>
        <dbReference type="EMBL" id="QSQ22646.1"/>
    </source>
</evidence>
<keyword evidence="3" id="KW-1185">Reference proteome</keyword>
<feature type="compositionally biased region" description="Basic and acidic residues" evidence="1">
    <location>
        <begin position="92"/>
        <end position="113"/>
    </location>
</feature>
<protein>
    <recommendedName>
        <fullName evidence="4">Lipoprotein</fullName>
    </recommendedName>
</protein>
<dbReference type="Proteomes" id="UP000662747">
    <property type="component" value="Chromosome"/>
</dbReference>
<name>A0ABX7NUP6_9BACT</name>
<sequence length="165" mass="17720">MRERSFRRWGQGAALAVGVLLGAGCGGLPESGGKQPDESRGNAFAQRGHQPEAQRDMEGQQTSDARLAPWTVPTDRGYNSTIHQIGSSIDPRTPKTDGKQNNSLRDDAGKMMADRYAGLGGANYSPASQGLGGEDGSEKGKTTYQRPRAGFAPLGWQDRNGPYRR</sequence>
<feature type="compositionally biased region" description="Polar residues" evidence="1">
    <location>
        <begin position="77"/>
        <end position="87"/>
    </location>
</feature>
<gene>
    <name evidence="2" type="ORF">JY651_47365</name>
</gene>
<feature type="region of interest" description="Disordered" evidence="1">
    <location>
        <begin position="24"/>
        <end position="165"/>
    </location>
</feature>
<proteinExistence type="predicted"/>
<dbReference type="PROSITE" id="PS51257">
    <property type="entry name" value="PROKAR_LIPOPROTEIN"/>
    <property type="match status" value="1"/>
</dbReference>
<accession>A0ABX7NUP6</accession>
<reference evidence="2 3" key="1">
    <citation type="submission" date="2021-02" db="EMBL/GenBank/DDBJ databases">
        <title>De Novo genome assembly of isolated myxobacteria.</title>
        <authorList>
            <person name="Stevens D.C."/>
        </authorList>
    </citation>
    <scope>NUCLEOTIDE SEQUENCE [LARGE SCALE GENOMIC DNA]</scope>
    <source>
        <strain evidence="3">SCPEA02</strain>
    </source>
</reference>
<dbReference type="EMBL" id="CP071090">
    <property type="protein sequence ID" value="QSQ22646.1"/>
    <property type="molecule type" value="Genomic_DNA"/>
</dbReference>
<dbReference type="RefSeq" id="WP_206724221.1">
    <property type="nucleotide sequence ID" value="NZ_CP071090.1"/>
</dbReference>
<evidence type="ECO:0000256" key="1">
    <source>
        <dbReference type="SAM" id="MobiDB-lite"/>
    </source>
</evidence>